<dbReference type="Pfam" id="PF01426">
    <property type="entry name" value="BAH"/>
    <property type="match status" value="1"/>
</dbReference>
<feature type="compositionally biased region" description="Basic and acidic residues" evidence="6">
    <location>
        <begin position="362"/>
        <end position="374"/>
    </location>
</feature>
<dbReference type="GO" id="GO:0043565">
    <property type="term" value="F:sequence-specific DNA binding"/>
    <property type="evidence" value="ECO:0007669"/>
    <property type="project" value="InterPro"/>
</dbReference>
<feature type="compositionally biased region" description="Gly residues" evidence="6">
    <location>
        <begin position="295"/>
        <end position="309"/>
    </location>
</feature>
<dbReference type="Proteomes" id="UP000247498">
    <property type="component" value="Unassembled WGS sequence"/>
</dbReference>
<feature type="region of interest" description="Disordered" evidence="6">
    <location>
        <begin position="349"/>
        <end position="411"/>
    </location>
</feature>
<feature type="compositionally biased region" description="Basic and acidic residues" evidence="6">
    <location>
        <begin position="22"/>
        <end position="32"/>
    </location>
</feature>
<accession>A0A2V0PMB7</accession>
<reference evidence="9 10" key="1">
    <citation type="journal article" date="2018" name="Sci. Rep.">
        <title>Raphidocelis subcapitata (=Pseudokirchneriella subcapitata) provides an insight into genome evolution and environmental adaptations in the Sphaeropleales.</title>
        <authorList>
            <person name="Suzuki S."/>
            <person name="Yamaguchi H."/>
            <person name="Nakajima N."/>
            <person name="Kawachi M."/>
        </authorList>
    </citation>
    <scope>NUCLEOTIDE SEQUENCE [LARGE SCALE GENOMIC DNA]</scope>
    <source>
        <strain evidence="9 10">NIES-35</strain>
    </source>
</reference>
<dbReference type="InParanoid" id="A0A2V0PMB7"/>
<keyword evidence="3 5" id="KW-0863">Zinc-finger</keyword>
<keyword evidence="4" id="KW-0862">Zinc</keyword>
<feature type="compositionally biased region" description="Low complexity" evidence="6">
    <location>
        <begin position="1"/>
        <end position="14"/>
    </location>
</feature>
<evidence type="ECO:0000256" key="5">
    <source>
        <dbReference type="PROSITE-ProRule" id="PRU00094"/>
    </source>
</evidence>
<dbReference type="InterPro" id="IPR001025">
    <property type="entry name" value="BAH_dom"/>
</dbReference>
<dbReference type="CDD" id="cd00202">
    <property type="entry name" value="ZnF_GATA"/>
    <property type="match status" value="1"/>
</dbReference>
<dbReference type="GO" id="GO:0005634">
    <property type="term" value="C:nucleus"/>
    <property type="evidence" value="ECO:0007669"/>
    <property type="project" value="TreeGrafter"/>
</dbReference>
<evidence type="ECO:0000256" key="6">
    <source>
        <dbReference type="SAM" id="MobiDB-lite"/>
    </source>
</evidence>
<feature type="compositionally biased region" description="Acidic residues" evidence="6">
    <location>
        <begin position="392"/>
        <end position="411"/>
    </location>
</feature>
<evidence type="ECO:0000259" key="8">
    <source>
        <dbReference type="PROSITE" id="PS51038"/>
    </source>
</evidence>
<sequence length="411" mass="43283">MADALAPPAAAPMPQLGGGDAPEPRTPDHEQPDQGAESLPAGPGAQLEEGAGATQGAGDALFGPGGGNLTFAWAGTPVGADGPRTHYRAFSFCSTHYTVGDHVYLIPEDPSAPLYLARIISAFEDASQEGGDRLCIEVQWYERRANMPAHLQEGMHDREVVEWLQTDTNLVGCIERKARVIRARGHDEAAALMSINHPAEAAGEWHFCRGVLDCDSGAFRTYEEVDADPAMGFDPRHGMVIPLAHAAYNGHGNGLAPPITVDLFQPAEAPASSKRGGKGGKRGASSAASSASGGARRGGGRQARGFVGDGAGGVPGQVCCECGQTSTPQWREGPAGPRTLCNACGMRYQRSQGKGQNRPRSRGSDELEVAERKSARTTRGRGRGRGRRGGSFDEDLSSEETEDLVLSDEDD</sequence>
<comment type="similarity">
    <text evidence="1">Belongs to the type IV zinc-finger family. Class A subfamily.</text>
</comment>
<gene>
    <name evidence="9" type="ORF">Rsub_11488</name>
</gene>
<evidence type="ECO:0000259" key="7">
    <source>
        <dbReference type="PROSITE" id="PS50114"/>
    </source>
</evidence>
<dbReference type="EMBL" id="BDRX01000127">
    <property type="protein sequence ID" value="GBF98497.1"/>
    <property type="molecule type" value="Genomic_DNA"/>
</dbReference>
<dbReference type="Gene3D" id="3.30.50.10">
    <property type="entry name" value="Erythroid Transcription Factor GATA-1, subunit A"/>
    <property type="match status" value="1"/>
</dbReference>
<keyword evidence="10" id="KW-1185">Reference proteome</keyword>
<dbReference type="GO" id="GO:0008270">
    <property type="term" value="F:zinc ion binding"/>
    <property type="evidence" value="ECO:0007669"/>
    <property type="project" value="UniProtKB-KW"/>
</dbReference>
<dbReference type="PROSITE" id="PS00344">
    <property type="entry name" value="GATA_ZN_FINGER_1"/>
    <property type="match status" value="1"/>
</dbReference>
<name>A0A2V0PMB7_9CHLO</name>
<evidence type="ECO:0000256" key="2">
    <source>
        <dbReference type="ARBA" id="ARBA00022723"/>
    </source>
</evidence>
<organism evidence="9 10">
    <name type="scientific">Raphidocelis subcapitata</name>
    <dbReference type="NCBI Taxonomy" id="307507"/>
    <lineage>
        <taxon>Eukaryota</taxon>
        <taxon>Viridiplantae</taxon>
        <taxon>Chlorophyta</taxon>
        <taxon>core chlorophytes</taxon>
        <taxon>Chlorophyceae</taxon>
        <taxon>CS clade</taxon>
        <taxon>Sphaeropleales</taxon>
        <taxon>Selenastraceae</taxon>
        <taxon>Raphidocelis</taxon>
    </lineage>
</organism>
<dbReference type="STRING" id="307507.A0A2V0PMB7"/>
<dbReference type="PROSITE" id="PS51038">
    <property type="entry name" value="BAH"/>
    <property type="match status" value="1"/>
</dbReference>
<evidence type="ECO:0000256" key="1">
    <source>
        <dbReference type="ARBA" id="ARBA00005694"/>
    </source>
</evidence>
<dbReference type="SUPFAM" id="SSF57716">
    <property type="entry name" value="Glucocorticoid receptor-like (DNA-binding domain)"/>
    <property type="match status" value="1"/>
</dbReference>
<dbReference type="GO" id="GO:0030154">
    <property type="term" value="P:cell differentiation"/>
    <property type="evidence" value="ECO:0007669"/>
    <property type="project" value="TreeGrafter"/>
</dbReference>
<evidence type="ECO:0000256" key="3">
    <source>
        <dbReference type="ARBA" id="ARBA00022771"/>
    </source>
</evidence>
<feature type="compositionally biased region" description="Basic residues" evidence="6">
    <location>
        <begin position="375"/>
        <end position="388"/>
    </location>
</feature>
<feature type="region of interest" description="Disordered" evidence="6">
    <location>
        <begin position="1"/>
        <end position="61"/>
    </location>
</feature>
<dbReference type="InterPro" id="IPR043151">
    <property type="entry name" value="BAH_sf"/>
</dbReference>
<dbReference type="InterPro" id="IPR013088">
    <property type="entry name" value="Znf_NHR/GATA"/>
</dbReference>
<dbReference type="Pfam" id="PF00320">
    <property type="entry name" value="GATA"/>
    <property type="match status" value="1"/>
</dbReference>
<feature type="domain" description="GATA-type" evidence="7">
    <location>
        <begin position="313"/>
        <end position="372"/>
    </location>
</feature>
<dbReference type="GO" id="GO:0003682">
    <property type="term" value="F:chromatin binding"/>
    <property type="evidence" value="ECO:0007669"/>
    <property type="project" value="InterPro"/>
</dbReference>
<evidence type="ECO:0000256" key="4">
    <source>
        <dbReference type="ARBA" id="ARBA00022833"/>
    </source>
</evidence>
<dbReference type="PROSITE" id="PS50114">
    <property type="entry name" value="GATA_ZN_FINGER_2"/>
    <property type="match status" value="1"/>
</dbReference>
<dbReference type="PANTHER" id="PTHR45658">
    <property type="entry name" value="GATA TRANSCRIPTION FACTOR"/>
    <property type="match status" value="1"/>
</dbReference>
<dbReference type="Gene3D" id="2.30.30.490">
    <property type="match status" value="1"/>
</dbReference>
<dbReference type="SMART" id="SM00401">
    <property type="entry name" value="ZnF_GATA"/>
    <property type="match status" value="1"/>
</dbReference>
<proteinExistence type="inferred from homology"/>
<dbReference type="GO" id="GO:0006355">
    <property type="term" value="P:regulation of DNA-templated transcription"/>
    <property type="evidence" value="ECO:0007669"/>
    <property type="project" value="InterPro"/>
</dbReference>
<feature type="domain" description="BAH" evidence="8">
    <location>
        <begin position="95"/>
        <end position="223"/>
    </location>
</feature>
<keyword evidence="2" id="KW-0479">Metal-binding</keyword>
<feature type="compositionally biased region" description="Low complexity" evidence="6">
    <location>
        <begin position="283"/>
        <end position="294"/>
    </location>
</feature>
<dbReference type="InterPro" id="IPR000679">
    <property type="entry name" value="Znf_GATA"/>
</dbReference>
<evidence type="ECO:0000313" key="10">
    <source>
        <dbReference type="Proteomes" id="UP000247498"/>
    </source>
</evidence>
<dbReference type="OrthoDB" id="541196at2759"/>
<dbReference type="PANTHER" id="PTHR45658:SF18">
    <property type="entry name" value="PROTEIN GAT2"/>
    <property type="match status" value="1"/>
</dbReference>
<evidence type="ECO:0000313" key="9">
    <source>
        <dbReference type="EMBL" id="GBF98497.1"/>
    </source>
</evidence>
<dbReference type="AlphaFoldDB" id="A0A2V0PMB7"/>
<feature type="region of interest" description="Disordered" evidence="6">
    <location>
        <begin position="269"/>
        <end position="309"/>
    </location>
</feature>
<protein>
    <submittedName>
        <fullName evidence="9">GATA type zinc finger transcription factor family</fullName>
    </submittedName>
</protein>
<comment type="caution">
    <text evidence="9">The sequence shown here is derived from an EMBL/GenBank/DDBJ whole genome shotgun (WGS) entry which is preliminary data.</text>
</comment>
<dbReference type="InterPro" id="IPR051140">
    <property type="entry name" value="GATA_TF"/>
</dbReference>